<gene>
    <name evidence="1" type="ORF">PVAP13_8KG030351</name>
</gene>
<dbReference type="AlphaFoldDB" id="A0A8T0PCP6"/>
<reference evidence="1" key="1">
    <citation type="submission" date="2020-05" db="EMBL/GenBank/DDBJ databases">
        <title>WGS assembly of Panicum virgatum.</title>
        <authorList>
            <person name="Lovell J.T."/>
            <person name="Jenkins J."/>
            <person name="Shu S."/>
            <person name="Juenger T.E."/>
            <person name="Schmutz J."/>
        </authorList>
    </citation>
    <scope>NUCLEOTIDE SEQUENCE</scope>
    <source>
        <strain evidence="1">AP13</strain>
    </source>
</reference>
<sequence length="123" mass="13224">MHQNKNPSLCSSGTYKWTSLFECHHTKCATERTPQVPVSEGTITGRKDGWKGRELQLLLWAACSSCCPGHASSRWPDSQDSVGASAAATLAAVRTTQRVSAQSSAWSPAPVDLHEVSVAARGW</sequence>
<proteinExistence type="predicted"/>
<name>A0A8T0PCP6_PANVG</name>
<evidence type="ECO:0000313" key="2">
    <source>
        <dbReference type="Proteomes" id="UP000823388"/>
    </source>
</evidence>
<evidence type="ECO:0000313" key="1">
    <source>
        <dbReference type="EMBL" id="KAG2560037.1"/>
    </source>
</evidence>
<dbReference type="EMBL" id="CM029051">
    <property type="protein sequence ID" value="KAG2560037.1"/>
    <property type="molecule type" value="Genomic_DNA"/>
</dbReference>
<dbReference type="Proteomes" id="UP000823388">
    <property type="component" value="Chromosome 8K"/>
</dbReference>
<accession>A0A8T0PCP6</accession>
<protein>
    <submittedName>
        <fullName evidence="1">Uncharacterized protein</fullName>
    </submittedName>
</protein>
<keyword evidence="2" id="KW-1185">Reference proteome</keyword>
<comment type="caution">
    <text evidence="1">The sequence shown here is derived from an EMBL/GenBank/DDBJ whole genome shotgun (WGS) entry which is preliminary data.</text>
</comment>
<organism evidence="1 2">
    <name type="scientific">Panicum virgatum</name>
    <name type="common">Blackwell switchgrass</name>
    <dbReference type="NCBI Taxonomy" id="38727"/>
    <lineage>
        <taxon>Eukaryota</taxon>
        <taxon>Viridiplantae</taxon>
        <taxon>Streptophyta</taxon>
        <taxon>Embryophyta</taxon>
        <taxon>Tracheophyta</taxon>
        <taxon>Spermatophyta</taxon>
        <taxon>Magnoliopsida</taxon>
        <taxon>Liliopsida</taxon>
        <taxon>Poales</taxon>
        <taxon>Poaceae</taxon>
        <taxon>PACMAD clade</taxon>
        <taxon>Panicoideae</taxon>
        <taxon>Panicodae</taxon>
        <taxon>Paniceae</taxon>
        <taxon>Panicinae</taxon>
        <taxon>Panicum</taxon>
        <taxon>Panicum sect. Hiantes</taxon>
    </lineage>
</organism>